<dbReference type="InterPro" id="IPR008913">
    <property type="entry name" value="Znf_CHY"/>
</dbReference>
<feature type="domain" description="CHY-type" evidence="7">
    <location>
        <begin position="250"/>
        <end position="283"/>
    </location>
</feature>
<dbReference type="SUPFAM" id="SSF57850">
    <property type="entry name" value="RING/U-box"/>
    <property type="match status" value="1"/>
</dbReference>
<protein>
    <recommendedName>
        <fullName evidence="11">RING finger and CHY zinc finger domain-containing protein 1</fullName>
    </recommendedName>
</protein>
<dbReference type="InterPro" id="IPR013083">
    <property type="entry name" value="Znf_RING/FYVE/PHD"/>
</dbReference>
<evidence type="ECO:0000313" key="10">
    <source>
        <dbReference type="Proteomes" id="UP000224567"/>
    </source>
</evidence>
<keyword evidence="3" id="KW-0862">Zinc</keyword>
<dbReference type="PROSITE" id="PS51270">
    <property type="entry name" value="ZF_CTCHY"/>
    <property type="match status" value="1"/>
</dbReference>
<dbReference type="AlphaFoldDB" id="A0A2G2XRC7"/>
<evidence type="ECO:0000256" key="4">
    <source>
        <dbReference type="PROSITE-ProRule" id="PRU00601"/>
    </source>
</evidence>
<evidence type="ECO:0008006" key="11">
    <source>
        <dbReference type="Google" id="ProtNLM"/>
    </source>
</evidence>
<dbReference type="GO" id="GO:0061630">
    <property type="term" value="F:ubiquitin protein ligase activity"/>
    <property type="evidence" value="ECO:0007669"/>
    <property type="project" value="TreeGrafter"/>
</dbReference>
<evidence type="ECO:0000313" key="9">
    <source>
        <dbReference type="EMBL" id="PHT59911.1"/>
    </source>
</evidence>
<accession>A0A2G2XRC7</accession>
<evidence type="ECO:0000256" key="5">
    <source>
        <dbReference type="SAM" id="MobiDB-lite"/>
    </source>
</evidence>
<dbReference type="PROSITE" id="PS50089">
    <property type="entry name" value="ZF_RING_2"/>
    <property type="match status" value="1"/>
</dbReference>
<comment type="caution">
    <text evidence="9">The sequence shown here is derived from an EMBL/GenBank/DDBJ whole genome shotgun (WGS) entry which is preliminary data.</text>
</comment>
<gene>
    <name evidence="9" type="ORF">CQW23_02274</name>
</gene>
<feature type="domain" description="CTCHY-type" evidence="8">
    <location>
        <begin position="285"/>
        <end position="349"/>
    </location>
</feature>
<reference evidence="10" key="2">
    <citation type="journal article" date="2017" name="J. Anim. Genet.">
        <title>Multiple reference genome sequences of hot pepper reveal the massive evolution of plant disease resistance genes by retroduplication.</title>
        <authorList>
            <person name="Kim S."/>
            <person name="Park J."/>
            <person name="Yeom S.-I."/>
            <person name="Kim Y.-M."/>
            <person name="Seo E."/>
            <person name="Kim K.-T."/>
            <person name="Kim M.-S."/>
            <person name="Lee J.M."/>
            <person name="Cheong K."/>
            <person name="Shin H.-S."/>
            <person name="Kim S.-B."/>
            <person name="Han K."/>
            <person name="Lee J."/>
            <person name="Park M."/>
            <person name="Lee H.-A."/>
            <person name="Lee H.-Y."/>
            <person name="Lee Y."/>
            <person name="Oh S."/>
            <person name="Lee J.H."/>
            <person name="Choi E."/>
            <person name="Choi E."/>
            <person name="Lee S.E."/>
            <person name="Jeon J."/>
            <person name="Kim H."/>
            <person name="Choi G."/>
            <person name="Song H."/>
            <person name="Lee J."/>
            <person name="Lee S.-C."/>
            <person name="Kwon J.-K."/>
            <person name="Lee H.-Y."/>
            <person name="Koo N."/>
            <person name="Hong Y."/>
            <person name="Kim R.W."/>
            <person name="Kang W.-H."/>
            <person name="Huh J.H."/>
            <person name="Kang B.-C."/>
            <person name="Yang T.-J."/>
            <person name="Lee Y.-H."/>
            <person name="Bennetzen J.L."/>
            <person name="Choi D."/>
        </authorList>
    </citation>
    <scope>NUCLEOTIDE SEQUENCE [LARGE SCALE GENOMIC DNA]</scope>
    <source>
        <strain evidence="10">cv. PBC81</strain>
    </source>
</reference>
<dbReference type="InterPro" id="IPR001841">
    <property type="entry name" value="Znf_RING"/>
</dbReference>
<dbReference type="GO" id="GO:0008270">
    <property type="term" value="F:zinc ion binding"/>
    <property type="evidence" value="ECO:0007669"/>
    <property type="project" value="UniProtKB-KW"/>
</dbReference>
<dbReference type="EMBL" id="MLFT02000001">
    <property type="protein sequence ID" value="PHT59911.1"/>
    <property type="molecule type" value="Genomic_DNA"/>
</dbReference>
<evidence type="ECO:0000256" key="2">
    <source>
        <dbReference type="ARBA" id="ARBA00022771"/>
    </source>
</evidence>
<keyword evidence="1" id="KW-0479">Metal-binding</keyword>
<dbReference type="InterPro" id="IPR037275">
    <property type="entry name" value="Znf_CTCHY_sf"/>
</dbReference>
<organism evidence="9 10">
    <name type="scientific">Capsicum baccatum</name>
    <name type="common">Peruvian pepper</name>
    <dbReference type="NCBI Taxonomy" id="33114"/>
    <lineage>
        <taxon>Eukaryota</taxon>
        <taxon>Viridiplantae</taxon>
        <taxon>Streptophyta</taxon>
        <taxon>Embryophyta</taxon>
        <taxon>Tracheophyta</taxon>
        <taxon>Spermatophyta</taxon>
        <taxon>Magnoliopsida</taxon>
        <taxon>eudicotyledons</taxon>
        <taxon>Gunneridae</taxon>
        <taxon>Pentapetalae</taxon>
        <taxon>asterids</taxon>
        <taxon>lamiids</taxon>
        <taxon>Solanales</taxon>
        <taxon>Solanaceae</taxon>
        <taxon>Solanoideae</taxon>
        <taxon>Capsiceae</taxon>
        <taxon>Capsicum</taxon>
    </lineage>
</organism>
<dbReference type="OrthoDB" id="1731207at2759"/>
<name>A0A2G2XRC7_CAPBA</name>
<keyword evidence="2 4" id="KW-0863">Zinc-finger</keyword>
<feature type="domain" description="RING-type" evidence="6">
    <location>
        <begin position="350"/>
        <end position="393"/>
    </location>
</feature>
<dbReference type="GO" id="GO:0016567">
    <property type="term" value="P:protein ubiquitination"/>
    <property type="evidence" value="ECO:0007669"/>
    <property type="project" value="TreeGrafter"/>
</dbReference>
<evidence type="ECO:0000256" key="3">
    <source>
        <dbReference type="ARBA" id="ARBA00022833"/>
    </source>
</evidence>
<dbReference type="InterPro" id="IPR037274">
    <property type="entry name" value="Znf_CHY_sf"/>
</dbReference>
<dbReference type="PANTHER" id="PTHR21319">
    <property type="entry name" value="RING FINGER AND CHY ZINC FINGER DOMAIN-CONTAINING PROTEIN 1"/>
    <property type="match status" value="1"/>
</dbReference>
<dbReference type="GO" id="GO:0005634">
    <property type="term" value="C:nucleus"/>
    <property type="evidence" value="ECO:0007669"/>
    <property type="project" value="TreeGrafter"/>
</dbReference>
<evidence type="ECO:0000256" key="1">
    <source>
        <dbReference type="ARBA" id="ARBA00022723"/>
    </source>
</evidence>
<evidence type="ECO:0000259" key="7">
    <source>
        <dbReference type="PROSITE" id="PS51266"/>
    </source>
</evidence>
<dbReference type="InterPro" id="IPR017921">
    <property type="entry name" value="Znf_CTCHY"/>
</dbReference>
<dbReference type="SUPFAM" id="SSF161219">
    <property type="entry name" value="CHY zinc finger-like"/>
    <property type="match status" value="1"/>
</dbReference>
<dbReference type="SMART" id="SM00184">
    <property type="entry name" value="RING"/>
    <property type="match status" value="1"/>
</dbReference>
<dbReference type="Gene3D" id="3.30.40.10">
    <property type="entry name" value="Zinc/RING finger domain, C3HC4 (zinc finger)"/>
    <property type="match status" value="1"/>
</dbReference>
<dbReference type="Pfam" id="PF13639">
    <property type="entry name" value="zf-RING_2"/>
    <property type="match status" value="1"/>
</dbReference>
<evidence type="ECO:0000259" key="8">
    <source>
        <dbReference type="PROSITE" id="PS51270"/>
    </source>
</evidence>
<feature type="region of interest" description="Disordered" evidence="5">
    <location>
        <begin position="436"/>
        <end position="471"/>
    </location>
</feature>
<dbReference type="Proteomes" id="UP000224567">
    <property type="component" value="Unassembled WGS sequence"/>
</dbReference>
<sequence>MRQRYLPETYRHEVLAKSYNLRKGRKSVMAYYDEFQQLMLKLNHRGEQVNDDIVRFKQQQLLLHQLEIPRFVAKTATGVVDTVEDKFLADIHVIETQEPNSRAHPNHDKFINKKIDMFDKMSLVCGNDRAREIVLSYLKIDFECFSEKDNDNDIEGPSTKKDVQLIEASQFKASRKRKRSFEVQDVVGDILIKFGEVAMTIGRMVNSRLNMTKLYEEVMAMEDASTIGEDARLEPLAAMRSLIAAIVTMKPRHELVRQAVTQVICSVCDTEQPVAHVCTNCGVNMGEYFCEVCKFYDDDIDKGQFHCDDCGICRVGGRENFFHCHKCDSCYSVSLRNNHSCVEDSMRHHCPICYEFLFDSMKDTTVMKCGHTMHTECYYEMIKRDKYCCPICSRSIIDMSKAWKQMDEELMAVLCISNLKESYPKTGRGIMASKAQNGKDVVAPSESSKKRVCQTTHVSRSPPVPRGQTHRYGSRWVEEAGKKWYNKHTESKYAPDKFIDQESFHIEFLSMDPRDPSSEVKIHGQVMTFGAHNLNAILGTPEVDSLQLRQLNITLLYAYIRHLLCGNRSTTR</sequence>
<keyword evidence="10" id="KW-1185">Reference proteome</keyword>
<reference evidence="9 10" key="1">
    <citation type="journal article" date="2017" name="Genome Biol.">
        <title>New reference genome sequences of hot pepper reveal the massive evolution of plant disease-resistance genes by retroduplication.</title>
        <authorList>
            <person name="Kim S."/>
            <person name="Park J."/>
            <person name="Yeom S.I."/>
            <person name="Kim Y.M."/>
            <person name="Seo E."/>
            <person name="Kim K.T."/>
            <person name="Kim M.S."/>
            <person name="Lee J.M."/>
            <person name="Cheong K."/>
            <person name="Shin H.S."/>
            <person name="Kim S.B."/>
            <person name="Han K."/>
            <person name="Lee J."/>
            <person name="Park M."/>
            <person name="Lee H.A."/>
            <person name="Lee H.Y."/>
            <person name="Lee Y."/>
            <person name="Oh S."/>
            <person name="Lee J.H."/>
            <person name="Choi E."/>
            <person name="Choi E."/>
            <person name="Lee S.E."/>
            <person name="Jeon J."/>
            <person name="Kim H."/>
            <person name="Choi G."/>
            <person name="Song H."/>
            <person name="Lee J."/>
            <person name="Lee S.C."/>
            <person name="Kwon J.K."/>
            <person name="Lee H.Y."/>
            <person name="Koo N."/>
            <person name="Hong Y."/>
            <person name="Kim R.W."/>
            <person name="Kang W.H."/>
            <person name="Huh J.H."/>
            <person name="Kang B.C."/>
            <person name="Yang T.J."/>
            <person name="Lee Y.H."/>
            <person name="Bennetzen J.L."/>
            <person name="Choi D."/>
        </authorList>
    </citation>
    <scope>NUCLEOTIDE SEQUENCE [LARGE SCALE GENOMIC DNA]</scope>
    <source>
        <strain evidence="10">cv. PBC81</strain>
    </source>
</reference>
<dbReference type="SUPFAM" id="SSF161245">
    <property type="entry name" value="Zinc hairpin stack"/>
    <property type="match status" value="1"/>
</dbReference>
<dbReference type="CDD" id="cd16464">
    <property type="entry name" value="RING-H2_Pirh2-like"/>
    <property type="match status" value="1"/>
</dbReference>
<dbReference type="PANTHER" id="PTHR21319:SF63">
    <property type="entry name" value="E3 UBIQUITIN-PROTEIN LIGASE MIEL1-LIKE ISOFORM X1"/>
    <property type="match status" value="1"/>
</dbReference>
<dbReference type="GO" id="GO:0006511">
    <property type="term" value="P:ubiquitin-dependent protein catabolic process"/>
    <property type="evidence" value="ECO:0007669"/>
    <property type="project" value="TreeGrafter"/>
</dbReference>
<dbReference type="PROSITE" id="PS51266">
    <property type="entry name" value="ZF_CHY"/>
    <property type="match status" value="1"/>
</dbReference>
<evidence type="ECO:0000259" key="6">
    <source>
        <dbReference type="PROSITE" id="PS50089"/>
    </source>
</evidence>
<proteinExistence type="predicted"/>
<dbReference type="STRING" id="33114.A0A2G2XRC7"/>